<dbReference type="InterPro" id="IPR013783">
    <property type="entry name" value="Ig-like_fold"/>
</dbReference>
<dbReference type="GO" id="GO:0006955">
    <property type="term" value="P:immune response"/>
    <property type="evidence" value="ECO:0007669"/>
    <property type="project" value="TreeGrafter"/>
</dbReference>
<dbReference type="SUPFAM" id="SSF48726">
    <property type="entry name" value="Immunoglobulin"/>
    <property type="match status" value="1"/>
</dbReference>
<keyword evidence="2" id="KW-1015">Disulfide bond</keyword>
<proteinExistence type="predicted"/>
<evidence type="ECO:0000256" key="1">
    <source>
        <dbReference type="ARBA" id="ARBA00022729"/>
    </source>
</evidence>
<comment type="caution">
    <text evidence="3">The sequence shown here is derived from an EMBL/GenBank/DDBJ whole genome shotgun (WGS) entry which is preliminary data.</text>
</comment>
<dbReference type="PANTHER" id="PTHR11481">
    <property type="entry name" value="IMMUNOGLOBULIN FC RECEPTOR"/>
    <property type="match status" value="1"/>
</dbReference>
<sequence>VPCHPAGAQPSQLIQNPPWTPVFRTETVTLTCQGPGVPGPTEWYINEQLWPKVQSDRINIYGHNTESNSYQCRSPGAGLSPTVTLRFSNDWLMLQMPAQALLEGDALQLRCQV</sequence>
<keyword evidence="4" id="KW-1185">Reference proteome</keyword>
<keyword evidence="1" id="KW-0732">Signal</keyword>
<dbReference type="EMBL" id="VWPP01001273">
    <property type="protein sequence ID" value="NXE85182.1"/>
    <property type="molecule type" value="Genomic_DNA"/>
</dbReference>
<dbReference type="Proteomes" id="UP000525205">
    <property type="component" value="Unassembled WGS sequence"/>
</dbReference>
<dbReference type="Gene3D" id="2.60.40.10">
    <property type="entry name" value="Immunoglobulins"/>
    <property type="match status" value="1"/>
</dbReference>
<dbReference type="InterPro" id="IPR050488">
    <property type="entry name" value="Ig_Fc_receptor"/>
</dbReference>
<evidence type="ECO:0000256" key="2">
    <source>
        <dbReference type="ARBA" id="ARBA00023157"/>
    </source>
</evidence>
<reference evidence="3 4" key="1">
    <citation type="submission" date="2019-09" db="EMBL/GenBank/DDBJ databases">
        <title>Bird 10,000 Genomes (B10K) Project - Family phase.</title>
        <authorList>
            <person name="Zhang G."/>
        </authorList>
    </citation>
    <scope>NUCLEOTIDE SEQUENCE [LARGE SCALE GENOMIC DNA]</scope>
    <source>
        <strain evidence="3">B10K-CU-031-03</strain>
        <tissue evidence="3">Muscle</tissue>
    </source>
</reference>
<dbReference type="GO" id="GO:0009897">
    <property type="term" value="C:external side of plasma membrane"/>
    <property type="evidence" value="ECO:0007669"/>
    <property type="project" value="TreeGrafter"/>
</dbReference>
<protein>
    <submittedName>
        <fullName evidence="3">FCRL3 protein</fullName>
    </submittedName>
</protein>
<accession>A0A7K8Q1Z0</accession>
<evidence type="ECO:0000313" key="4">
    <source>
        <dbReference type="Proteomes" id="UP000525205"/>
    </source>
</evidence>
<organism evidence="3 4">
    <name type="scientific">Cochlearius cochlearius</name>
    <name type="common">Boat-billed heron</name>
    <dbReference type="NCBI Taxonomy" id="110676"/>
    <lineage>
        <taxon>Eukaryota</taxon>
        <taxon>Metazoa</taxon>
        <taxon>Chordata</taxon>
        <taxon>Craniata</taxon>
        <taxon>Vertebrata</taxon>
        <taxon>Euteleostomi</taxon>
        <taxon>Archelosauria</taxon>
        <taxon>Archosauria</taxon>
        <taxon>Dinosauria</taxon>
        <taxon>Saurischia</taxon>
        <taxon>Theropoda</taxon>
        <taxon>Coelurosauria</taxon>
        <taxon>Aves</taxon>
        <taxon>Neognathae</taxon>
        <taxon>Neoaves</taxon>
        <taxon>Aequornithes</taxon>
        <taxon>Pelecaniformes</taxon>
        <taxon>Ardeidae</taxon>
        <taxon>Cochlearius</taxon>
    </lineage>
</organism>
<name>A0A7K8Q1Z0_COCCO</name>
<dbReference type="InterPro" id="IPR036179">
    <property type="entry name" value="Ig-like_dom_sf"/>
</dbReference>
<dbReference type="AlphaFoldDB" id="A0A7K8Q1Z0"/>
<dbReference type="GO" id="GO:0007166">
    <property type="term" value="P:cell surface receptor signaling pathway"/>
    <property type="evidence" value="ECO:0007669"/>
    <property type="project" value="TreeGrafter"/>
</dbReference>
<dbReference type="PANTHER" id="PTHR11481:SF64">
    <property type="entry name" value="FC RECEPTOR-LIKE PROTEIN 4"/>
    <property type="match status" value="1"/>
</dbReference>
<dbReference type="GO" id="GO:0004888">
    <property type="term" value="F:transmembrane signaling receptor activity"/>
    <property type="evidence" value="ECO:0007669"/>
    <property type="project" value="TreeGrafter"/>
</dbReference>
<evidence type="ECO:0000313" key="3">
    <source>
        <dbReference type="EMBL" id="NXE85182.1"/>
    </source>
</evidence>
<feature type="non-terminal residue" evidence="3">
    <location>
        <position position="113"/>
    </location>
</feature>
<feature type="non-terminal residue" evidence="3">
    <location>
        <position position="1"/>
    </location>
</feature>
<gene>
    <name evidence="3" type="primary">Fcrl3</name>
    <name evidence="3" type="ORF">COCCOC_R15360</name>
</gene>